<dbReference type="InterPro" id="IPR000835">
    <property type="entry name" value="HTH_MarR-typ"/>
</dbReference>
<keyword evidence="3" id="KW-1185">Reference proteome</keyword>
<protein>
    <submittedName>
        <fullName evidence="2">MarR family transcriptional regulator</fullName>
    </submittedName>
</protein>
<dbReference type="PANTHER" id="PTHR33164:SF99">
    <property type="entry name" value="MARR FAMILY REGULATORY PROTEIN"/>
    <property type="match status" value="1"/>
</dbReference>
<dbReference type="SMART" id="SM00347">
    <property type="entry name" value="HTH_MARR"/>
    <property type="match status" value="1"/>
</dbReference>
<dbReference type="PROSITE" id="PS50995">
    <property type="entry name" value="HTH_MARR_2"/>
    <property type="match status" value="1"/>
</dbReference>
<evidence type="ECO:0000313" key="3">
    <source>
        <dbReference type="Proteomes" id="UP000629619"/>
    </source>
</evidence>
<evidence type="ECO:0000313" key="2">
    <source>
        <dbReference type="EMBL" id="GIF03299.1"/>
    </source>
</evidence>
<dbReference type="EMBL" id="BOMW01000008">
    <property type="protein sequence ID" value="GIF03299.1"/>
    <property type="molecule type" value="Genomic_DNA"/>
</dbReference>
<organism evidence="2 3">
    <name type="scientific">Actinoplanes siamensis</name>
    <dbReference type="NCBI Taxonomy" id="1223317"/>
    <lineage>
        <taxon>Bacteria</taxon>
        <taxon>Bacillati</taxon>
        <taxon>Actinomycetota</taxon>
        <taxon>Actinomycetes</taxon>
        <taxon>Micromonosporales</taxon>
        <taxon>Micromonosporaceae</taxon>
        <taxon>Actinoplanes</taxon>
    </lineage>
</organism>
<dbReference type="InterPro" id="IPR036388">
    <property type="entry name" value="WH-like_DNA-bd_sf"/>
</dbReference>
<dbReference type="SUPFAM" id="SSF46785">
    <property type="entry name" value="Winged helix' DNA-binding domain"/>
    <property type="match status" value="1"/>
</dbReference>
<dbReference type="Gene3D" id="1.10.10.10">
    <property type="entry name" value="Winged helix-like DNA-binding domain superfamily/Winged helix DNA-binding domain"/>
    <property type="match status" value="1"/>
</dbReference>
<gene>
    <name evidence="2" type="ORF">Asi03nite_08370</name>
</gene>
<dbReference type="RefSeq" id="WP_203677030.1">
    <property type="nucleotide sequence ID" value="NZ_BOMW01000008.1"/>
</dbReference>
<evidence type="ECO:0000259" key="1">
    <source>
        <dbReference type="PROSITE" id="PS50995"/>
    </source>
</evidence>
<name>A0A919N0U5_9ACTN</name>
<accession>A0A919N0U5</accession>
<comment type="caution">
    <text evidence="2">The sequence shown here is derived from an EMBL/GenBank/DDBJ whole genome shotgun (WGS) entry which is preliminary data.</text>
</comment>
<dbReference type="Pfam" id="PF01047">
    <property type="entry name" value="MarR"/>
    <property type="match status" value="1"/>
</dbReference>
<reference evidence="2" key="1">
    <citation type="submission" date="2021-01" db="EMBL/GenBank/DDBJ databases">
        <title>Whole genome shotgun sequence of Actinoplanes siamensis NBRC 109076.</title>
        <authorList>
            <person name="Komaki H."/>
            <person name="Tamura T."/>
        </authorList>
    </citation>
    <scope>NUCLEOTIDE SEQUENCE</scope>
    <source>
        <strain evidence="2">NBRC 109076</strain>
    </source>
</reference>
<dbReference type="GO" id="GO:0003700">
    <property type="term" value="F:DNA-binding transcription factor activity"/>
    <property type="evidence" value="ECO:0007669"/>
    <property type="project" value="InterPro"/>
</dbReference>
<dbReference type="PANTHER" id="PTHR33164">
    <property type="entry name" value="TRANSCRIPTIONAL REGULATOR, MARR FAMILY"/>
    <property type="match status" value="1"/>
</dbReference>
<proteinExistence type="predicted"/>
<sequence length="164" mass="18348">MSTEEPRWLDAEEQDTWLAMVKMLTRLPAALDADLQHTSGVSFFEYQVLAGLSMKSDRRARMSELAEFSACSLSRLSHTARRLESKGWLYRTPDPTDGRYTLAVLTDAGWEKVVATAPGHVAEVRRLLIDALTKAQYKQLRQISERVNDAIGNEPCLGAHNAPC</sequence>
<dbReference type="Proteomes" id="UP000629619">
    <property type="component" value="Unassembled WGS sequence"/>
</dbReference>
<dbReference type="InterPro" id="IPR039422">
    <property type="entry name" value="MarR/SlyA-like"/>
</dbReference>
<dbReference type="AlphaFoldDB" id="A0A919N0U5"/>
<dbReference type="GO" id="GO:0006950">
    <property type="term" value="P:response to stress"/>
    <property type="evidence" value="ECO:0007669"/>
    <property type="project" value="TreeGrafter"/>
</dbReference>
<feature type="domain" description="HTH marR-type" evidence="1">
    <location>
        <begin position="17"/>
        <end position="149"/>
    </location>
</feature>
<dbReference type="InterPro" id="IPR036390">
    <property type="entry name" value="WH_DNA-bd_sf"/>
</dbReference>